<evidence type="ECO:0000313" key="1">
    <source>
        <dbReference type="EMBL" id="GFU27930.1"/>
    </source>
</evidence>
<organism evidence="1 2">
    <name type="scientific">Nephila pilipes</name>
    <name type="common">Giant wood spider</name>
    <name type="synonym">Nephila maculata</name>
    <dbReference type="NCBI Taxonomy" id="299642"/>
    <lineage>
        <taxon>Eukaryota</taxon>
        <taxon>Metazoa</taxon>
        <taxon>Ecdysozoa</taxon>
        <taxon>Arthropoda</taxon>
        <taxon>Chelicerata</taxon>
        <taxon>Arachnida</taxon>
        <taxon>Araneae</taxon>
        <taxon>Araneomorphae</taxon>
        <taxon>Entelegynae</taxon>
        <taxon>Araneoidea</taxon>
        <taxon>Nephilidae</taxon>
        <taxon>Nephila</taxon>
    </lineage>
</organism>
<protein>
    <submittedName>
        <fullName evidence="1">Uncharacterized protein</fullName>
    </submittedName>
</protein>
<name>A0A8X6QHV4_NEPPI</name>
<dbReference type="AlphaFoldDB" id="A0A8X6QHV4"/>
<gene>
    <name evidence="1" type="ORF">NPIL_365641</name>
</gene>
<dbReference type="EMBL" id="BMAW01128900">
    <property type="protein sequence ID" value="GFU27930.1"/>
    <property type="molecule type" value="Genomic_DNA"/>
</dbReference>
<sequence>MYSATCWRSLHTLDGADWIGCWSLSGLFQGGYAPTHEVTRKASGDARNVLLRLYRALHPASRETHWPFRTKEVKGEHKTPPPVYETAYLRRLYGQENLFRATVFAGSSNSAINRAYGKIWHDMPNLLFPFYCMRVVKLRSH</sequence>
<reference evidence="1" key="1">
    <citation type="submission" date="2020-08" db="EMBL/GenBank/DDBJ databases">
        <title>Multicomponent nature underlies the extraordinary mechanical properties of spider dragline silk.</title>
        <authorList>
            <person name="Kono N."/>
            <person name="Nakamura H."/>
            <person name="Mori M."/>
            <person name="Yoshida Y."/>
            <person name="Ohtoshi R."/>
            <person name="Malay A.D."/>
            <person name="Moran D.A.P."/>
            <person name="Tomita M."/>
            <person name="Numata K."/>
            <person name="Arakawa K."/>
        </authorList>
    </citation>
    <scope>NUCLEOTIDE SEQUENCE</scope>
</reference>
<keyword evidence="2" id="KW-1185">Reference proteome</keyword>
<comment type="caution">
    <text evidence="1">The sequence shown here is derived from an EMBL/GenBank/DDBJ whole genome shotgun (WGS) entry which is preliminary data.</text>
</comment>
<proteinExistence type="predicted"/>
<evidence type="ECO:0000313" key="2">
    <source>
        <dbReference type="Proteomes" id="UP000887013"/>
    </source>
</evidence>
<accession>A0A8X6QHV4</accession>
<dbReference type="Proteomes" id="UP000887013">
    <property type="component" value="Unassembled WGS sequence"/>
</dbReference>